<accession>L0B2M3</accession>
<keyword evidence="3" id="KW-1185">Reference proteome</keyword>
<evidence type="ECO:0000256" key="1">
    <source>
        <dbReference type="SAM" id="Phobius"/>
    </source>
</evidence>
<keyword evidence="1" id="KW-1133">Transmembrane helix</keyword>
<proteinExistence type="predicted"/>
<gene>
    <name evidence="2" type="ORF">BEWA_011560</name>
</gene>
<dbReference type="VEuPathDB" id="PiroplasmaDB:BEWA_011560"/>
<dbReference type="RefSeq" id="XP_004831404.1">
    <property type="nucleotide sequence ID" value="XM_004831347.1"/>
</dbReference>
<keyword evidence="1" id="KW-0812">Transmembrane</keyword>
<dbReference type="GeneID" id="15805441"/>
<reference evidence="2 3" key="1">
    <citation type="journal article" date="2012" name="BMC Genomics">
        <title>Comparative genomic analysis and phylogenetic position of Theileria equi.</title>
        <authorList>
            <person name="Kappmeyer L.S."/>
            <person name="Thiagarajan M."/>
            <person name="Herndon D.R."/>
            <person name="Ramsay J.D."/>
            <person name="Caler E."/>
            <person name="Djikeng A."/>
            <person name="Gillespie J.J."/>
            <person name="Lau A.O."/>
            <person name="Roalson E.H."/>
            <person name="Silva J.C."/>
            <person name="Silva M.G."/>
            <person name="Suarez C.E."/>
            <person name="Ueti M.W."/>
            <person name="Nene V.M."/>
            <person name="Mealey R.H."/>
            <person name="Knowles D.P."/>
            <person name="Brayton K.A."/>
        </authorList>
    </citation>
    <scope>NUCLEOTIDE SEQUENCE [LARGE SCALE GENOMIC DNA]</scope>
    <source>
        <strain evidence="2 3">WA</strain>
    </source>
</reference>
<dbReference type="KEGG" id="beq:BEWA_011560"/>
<feature type="transmembrane region" description="Helical" evidence="1">
    <location>
        <begin position="1425"/>
        <end position="1448"/>
    </location>
</feature>
<sequence>MDENYVMSSNKRSYLNSTKILCTKRLEELTDEEIFSLLDRLGWPEVPSKRFVCPKISQRLSLWLLNKLFFQLKRRITQQENVCLDSNRGKSKTSEYTSCNIGHPNSFRAGELHLVAYLISHMQKLDALSAYASVLSKLIFLDFKNLYNHERNSFGDVSLVQLLNYDQTKIKDALDSYASHIESVQTLASCLTPSVETSNGRQSYSKKKKLTLSFKTNDIIEMVLSDLELFKLWNNVYMEFTCASDDTLFQSVLSILYNILKHFTIIINVLLELLEGNTNIKSSYEHILDLLMEPLFKFRSRIDDMEMHTKMIYNDSQYLYDLNHVICDVAYSLFKVVSFPIEKKFIFGCCDFVSSEIFETSINVPYTTLTQVSGSSVPYSHRFMIKMITLLRLALEDEEQILTVRGVCIMLPDIVEKLLISTKSYIESMNSMRDVLYYNVSYFGILTPLVMNLSNKLFELPSNKSTLSISLLESILSFISTIFVANNFNIFVYNGDRSNLISEVVEQSIHFIFFCLEKGYDLHFINEAMFDRPYDVRRYLFEISNFGNDSCFMKFSHLLWTSLDILVSLKLEYADKNINELLKLIKRDYEAYYTHDMDNKTMGYFLSTKYLCDYNEDTIPSETFVKNLITAYSISNDFVSLIEHAYKFAQINSQGKLFFKHPKALEAFRMSSIISSQYQIPLVLNKFVSIVSDGKSFRFVSTILAGYLSGLEFDKTIIGRSTKEIHDLFKIISFSYDCMGLSLVLQFTTTTRKLISCININELPAVLYEILEHAYEYVVTFSEKKGCDVMTWLGIFWVSYHLLMVVNDTGCDKYIVWNKKLYKIIKNALKSITKSNEDVNLVKKAVLSIFPNLSACSGMPHLKSRVKNLIDFRLEAFDQKFSIQMAEMVPYLVNCNYSVCKIVFKKILSVIACEDTDVESKTILLSAGKLLIDKLIPTYGEVLFYKFAELCLVFSSSCKNTYSYTLIDDVLKIMLSVLEYEEDMENYVCFYHLTCDYLKVISGSTNLPDKKYKRPRLNIFVVLSEMKSLVNKICLREDSKHEGILKSIAMFHFKVIRKIGDSIYMNLFNTKYSTKDVYRNVDNDIENLVLKALGMENSKDLLKIYLAGYSDDTNLNNLIIVEKITEAINNKHTHIHLLETTDEQYQVIVRNTIDYLSHSSCLGMEKSGFIYLSAMIGYLESYSHHVRNHMEYLDNIHNISRNLIKNKCYGKIIEPLLLILYIILSNNMDLITSNFTKIYEIILNLISAKHESFHHLYVGMFKKSTDEDLHTLKILKVLFNDSSDTNLYCKAISCTWSSYLSAKTENDLRKRMGSFELLLLLVSDDFFKMLNDWDSESLDSTLKSINMVITTHLTDLCFITLTDYMDKSLLEFVVVNLQMNNSLSLRLYSETKKYVGEKAKKSLHTNVSDHLFTTSEIAVKILSKWFVFIVIISHSSVTALIIPSYLSLLQP</sequence>
<organism evidence="2 3">
    <name type="scientific">Theileria equi strain WA</name>
    <dbReference type="NCBI Taxonomy" id="1537102"/>
    <lineage>
        <taxon>Eukaryota</taxon>
        <taxon>Sar</taxon>
        <taxon>Alveolata</taxon>
        <taxon>Apicomplexa</taxon>
        <taxon>Aconoidasida</taxon>
        <taxon>Piroplasmida</taxon>
        <taxon>Theileriidae</taxon>
        <taxon>Theileria</taxon>
    </lineage>
</organism>
<dbReference type="InterPro" id="IPR027417">
    <property type="entry name" value="P-loop_NTPase"/>
</dbReference>
<dbReference type="eggNOG" id="ENOG502TN7B">
    <property type="taxonomic scope" value="Eukaryota"/>
</dbReference>
<evidence type="ECO:0000313" key="3">
    <source>
        <dbReference type="Proteomes" id="UP000031512"/>
    </source>
</evidence>
<dbReference type="Proteomes" id="UP000031512">
    <property type="component" value="Chromosome 3"/>
</dbReference>
<keyword evidence="1" id="KW-0472">Membrane</keyword>
<dbReference type="Gene3D" id="3.40.50.300">
    <property type="entry name" value="P-loop containing nucleotide triphosphate hydrolases"/>
    <property type="match status" value="1"/>
</dbReference>
<dbReference type="OrthoDB" id="364591at2759"/>
<protein>
    <submittedName>
        <fullName evidence="2">Uncharacterized protein</fullName>
    </submittedName>
</protein>
<evidence type="ECO:0000313" key="2">
    <source>
        <dbReference type="EMBL" id="AFZ81738.1"/>
    </source>
</evidence>
<dbReference type="EMBL" id="CP001670">
    <property type="protein sequence ID" value="AFZ81738.1"/>
    <property type="molecule type" value="Genomic_DNA"/>
</dbReference>
<name>L0B2M3_THEEQ</name>